<feature type="region of interest" description="Disordered" evidence="1">
    <location>
        <begin position="1"/>
        <end position="42"/>
    </location>
</feature>
<dbReference type="EMBL" id="NKUJ01000007">
    <property type="protein sequence ID" value="RMJ19557.1"/>
    <property type="molecule type" value="Genomic_DNA"/>
</dbReference>
<dbReference type="Proteomes" id="UP000277212">
    <property type="component" value="Unassembled WGS sequence"/>
</dbReference>
<reference evidence="2 3" key="1">
    <citation type="submission" date="2017-06" db="EMBL/GenBank/DDBJ databases">
        <title>Comparative genomic analysis of Ambrosia Fusariam Clade fungi.</title>
        <authorList>
            <person name="Stajich J.E."/>
            <person name="Carrillo J."/>
            <person name="Kijimoto T."/>
            <person name="Eskalen A."/>
            <person name="O'Donnell K."/>
            <person name="Kasson M."/>
        </authorList>
    </citation>
    <scope>NUCLEOTIDE SEQUENCE [LARGE SCALE GENOMIC DNA]</scope>
    <source>
        <strain evidence="2">UCR3666</strain>
    </source>
</reference>
<dbReference type="AlphaFoldDB" id="A0A3M2SPS5"/>
<feature type="compositionally biased region" description="Polar residues" evidence="1">
    <location>
        <begin position="1"/>
        <end position="12"/>
    </location>
</feature>
<accession>A0A3M2SPS5</accession>
<evidence type="ECO:0000313" key="2">
    <source>
        <dbReference type="EMBL" id="RMJ19557.1"/>
    </source>
</evidence>
<keyword evidence="3" id="KW-1185">Reference proteome</keyword>
<name>A0A3M2SPS5_9HYPO</name>
<gene>
    <name evidence="2" type="ORF">CDV36_000822</name>
</gene>
<organism evidence="2 3">
    <name type="scientific">Fusarium kuroshium</name>
    <dbReference type="NCBI Taxonomy" id="2010991"/>
    <lineage>
        <taxon>Eukaryota</taxon>
        <taxon>Fungi</taxon>
        <taxon>Dikarya</taxon>
        <taxon>Ascomycota</taxon>
        <taxon>Pezizomycotina</taxon>
        <taxon>Sordariomycetes</taxon>
        <taxon>Hypocreomycetidae</taxon>
        <taxon>Hypocreales</taxon>
        <taxon>Nectriaceae</taxon>
        <taxon>Fusarium</taxon>
        <taxon>Fusarium solani species complex</taxon>
    </lineage>
</organism>
<proteinExistence type="predicted"/>
<sequence length="116" mass="12829">MSNSAGGPSGHNTPKKSKPIGALGNESAERPRQEAPLPTQVVHPEDLLDTSIAEAVFDEVEGRTDISQVPDFFYKKLAEKLFLMCGRKPEQHRECFEATINKLRKPNVLVGNVWSV</sequence>
<comment type="caution">
    <text evidence="2">The sequence shown here is derived from an EMBL/GenBank/DDBJ whole genome shotgun (WGS) entry which is preliminary data.</text>
</comment>
<evidence type="ECO:0000256" key="1">
    <source>
        <dbReference type="SAM" id="MobiDB-lite"/>
    </source>
</evidence>
<protein>
    <submittedName>
        <fullName evidence="2">Uncharacterized protein</fullName>
    </submittedName>
</protein>
<evidence type="ECO:0000313" key="3">
    <source>
        <dbReference type="Proteomes" id="UP000277212"/>
    </source>
</evidence>